<dbReference type="Gene3D" id="3.40.50.300">
    <property type="entry name" value="P-loop containing nucleotide triphosphate hydrolases"/>
    <property type="match status" value="1"/>
</dbReference>
<dbReference type="SUPFAM" id="SSF52540">
    <property type="entry name" value="P-loop containing nucleoside triphosphate hydrolases"/>
    <property type="match status" value="1"/>
</dbReference>
<feature type="domain" description="ABC transporter" evidence="5">
    <location>
        <begin position="5"/>
        <end position="212"/>
    </location>
</feature>
<dbReference type="AlphaFoldDB" id="A0AAE3E7A7"/>
<keyword evidence="4 6" id="KW-0067">ATP-binding</keyword>
<dbReference type="EMBL" id="JAJEQN010000063">
    <property type="protein sequence ID" value="MCC2223018.1"/>
    <property type="molecule type" value="Genomic_DNA"/>
</dbReference>
<protein>
    <submittedName>
        <fullName evidence="6">ATP-binding cassette domain-containing protein</fullName>
    </submittedName>
</protein>
<comment type="similarity">
    <text evidence="1">Belongs to the ABC transporter superfamily.</text>
</comment>
<accession>A0AAE3E7A7</accession>
<dbReference type="RefSeq" id="WP_308732536.1">
    <property type="nucleotide sequence ID" value="NZ_JAJEQN010000063.1"/>
</dbReference>
<evidence type="ECO:0000313" key="6">
    <source>
        <dbReference type="EMBL" id="MCC2223018.1"/>
    </source>
</evidence>
<evidence type="ECO:0000259" key="5">
    <source>
        <dbReference type="PROSITE" id="PS50893"/>
    </source>
</evidence>
<dbReference type="Proteomes" id="UP001198200">
    <property type="component" value="Unassembled WGS sequence"/>
</dbReference>
<keyword evidence="2" id="KW-0813">Transport</keyword>
<dbReference type="InterPro" id="IPR003439">
    <property type="entry name" value="ABC_transporter-like_ATP-bd"/>
</dbReference>
<dbReference type="GO" id="GO:0016887">
    <property type="term" value="F:ATP hydrolysis activity"/>
    <property type="evidence" value="ECO:0007669"/>
    <property type="project" value="InterPro"/>
</dbReference>
<evidence type="ECO:0000256" key="2">
    <source>
        <dbReference type="ARBA" id="ARBA00022448"/>
    </source>
</evidence>
<dbReference type="PROSITE" id="PS50893">
    <property type="entry name" value="ABC_TRANSPORTER_2"/>
    <property type="match status" value="1"/>
</dbReference>
<organism evidence="6 7">
    <name type="scientific">Anthropogastromicrobium aceti</name>
    <dbReference type="NCBI Taxonomy" id="2981768"/>
    <lineage>
        <taxon>Bacteria</taxon>
        <taxon>Bacillati</taxon>
        <taxon>Bacillota</taxon>
        <taxon>Clostridia</taxon>
        <taxon>Lachnospirales</taxon>
        <taxon>Lachnospiraceae</taxon>
        <taxon>Anthropogastromicrobium</taxon>
    </lineage>
</organism>
<dbReference type="PANTHER" id="PTHR43335:SF4">
    <property type="entry name" value="ABC TRANSPORTER, ATP-BINDING PROTEIN"/>
    <property type="match status" value="1"/>
</dbReference>
<evidence type="ECO:0000313" key="7">
    <source>
        <dbReference type="Proteomes" id="UP001198200"/>
    </source>
</evidence>
<sequence>MSDYIQLTNISKTFGKQTVLQPLTMGFEEGMIHGIIGRNGSGKTVLMKMILGILQPTTGTVIVGDKRIGKDVDFPESAGAIIETIEFIPYMSAYQNLADIAAMRGNLSKTQIKEVLEMVGLGNVGGKHVSKFSMGMRQRLAIAQAVMESPKLLILDEPMNGMDEKGVEEMRQLILARKAAGTTIILSSHNIEDIRILCDQVYRIDAGVVMRK</sequence>
<evidence type="ECO:0000256" key="4">
    <source>
        <dbReference type="ARBA" id="ARBA00022840"/>
    </source>
</evidence>
<dbReference type="Pfam" id="PF00005">
    <property type="entry name" value="ABC_tran"/>
    <property type="match status" value="1"/>
</dbReference>
<name>A0AAE3E7A7_9FIRM</name>
<dbReference type="GO" id="GO:0005524">
    <property type="term" value="F:ATP binding"/>
    <property type="evidence" value="ECO:0007669"/>
    <property type="project" value="UniProtKB-KW"/>
</dbReference>
<dbReference type="PANTHER" id="PTHR43335">
    <property type="entry name" value="ABC TRANSPORTER, ATP-BINDING PROTEIN"/>
    <property type="match status" value="1"/>
</dbReference>
<keyword evidence="3" id="KW-0547">Nucleotide-binding</keyword>
<gene>
    <name evidence="6" type="ORF">LKD48_15555</name>
</gene>
<evidence type="ECO:0000256" key="1">
    <source>
        <dbReference type="ARBA" id="ARBA00005417"/>
    </source>
</evidence>
<dbReference type="SMART" id="SM00382">
    <property type="entry name" value="AAA"/>
    <property type="match status" value="1"/>
</dbReference>
<reference evidence="6 7" key="1">
    <citation type="submission" date="2021-10" db="EMBL/GenBank/DDBJ databases">
        <title>Anaerobic single-cell dispensing facilitates the cultivation of human gut bacteria.</title>
        <authorList>
            <person name="Afrizal A."/>
        </authorList>
    </citation>
    <scope>NUCLEOTIDE SEQUENCE [LARGE SCALE GENOMIC DNA]</scope>
    <source>
        <strain evidence="6 7">CLA-AA-H224</strain>
    </source>
</reference>
<evidence type="ECO:0000256" key="3">
    <source>
        <dbReference type="ARBA" id="ARBA00022741"/>
    </source>
</evidence>
<dbReference type="InterPro" id="IPR027417">
    <property type="entry name" value="P-loop_NTPase"/>
</dbReference>
<dbReference type="InterPro" id="IPR003593">
    <property type="entry name" value="AAA+_ATPase"/>
</dbReference>
<proteinExistence type="inferred from homology"/>
<comment type="caution">
    <text evidence="6">The sequence shown here is derived from an EMBL/GenBank/DDBJ whole genome shotgun (WGS) entry which is preliminary data.</text>
</comment>
<keyword evidence="7" id="KW-1185">Reference proteome</keyword>